<gene>
    <name evidence="2" type="ORF">QJS04_geneDACA021127</name>
</gene>
<comment type="caution">
    <text evidence="2">The sequence shown here is derived from an EMBL/GenBank/DDBJ whole genome shotgun (WGS) entry which is preliminary data.</text>
</comment>
<protein>
    <recommendedName>
        <fullName evidence="1">DUF8040 domain-containing protein</fullName>
    </recommendedName>
</protein>
<dbReference type="EMBL" id="JAUJYN010000002">
    <property type="protein sequence ID" value="KAK1277135.1"/>
    <property type="molecule type" value="Genomic_DNA"/>
</dbReference>
<name>A0AAV9BKS5_ACOGR</name>
<reference evidence="2" key="2">
    <citation type="submission" date="2023-06" db="EMBL/GenBank/DDBJ databases">
        <authorList>
            <person name="Ma L."/>
            <person name="Liu K.-W."/>
            <person name="Li Z."/>
            <person name="Hsiao Y.-Y."/>
            <person name="Qi Y."/>
            <person name="Fu T."/>
            <person name="Tang G."/>
            <person name="Zhang D."/>
            <person name="Sun W.-H."/>
            <person name="Liu D.-K."/>
            <person name="Li Y."/>
            <person name="Chen G.-Z."/>
            <person name="Liu X.-D."/>
            <person name="Liao X.-Y."/>
            <person name="Jiang Y.-T."/>
            <person name="Yu X."/>
            <person name="Hao Y."/>
            <person name="Huang J."/>
            <person name="Zhao X.-W."/>
            <person name="Ke S."/>
            <person name="Chen Y.-Y."/>
            <person name="Wu W.-L."/>
            <person name="Hsu J.-L."/>
            <person name="Lin Y.-F."/>
            <person name="Huang M.-D."/>
            <person name="Li C.-Y."/>
            <person name="Huang L."/>
            <person name="Wang Z.-W."/>
            <person name="Zhao X."/>
            <person name="Zhong W.-Y."/>
            <person name="Peng D.-H."/>
            <person name="Ahmad S."/>
            <person name="Lan S."/>
            <person name="Zhang J.-S."/>
            <person name="Tsai W.-C."/>
            <person name="Van De Peer Y."/>
            <person name="Liu Z.-J."/>
        </authorList>
    </citation>
    <scope>NUCLEOTIDE SEQUENCE</scope>
    <source>
        <strain evidence="2">SCP</strain>
        <tissue evidence="2">Leaves</tissue>
    </source>
</reference>
<dbReference type="Pfam" id="PF26138">
    <property type="entry name" value="DUF8040"/>
    <property type="match status" value="1"/>
</dbReference>
<dbReference type="Proteomes" id="UP001179952">
    <property type="component" value="Unassembled WGS sequence"/>
</dbReference>
<evidence type="ECO:0000313" key="2">
    <source>
        <dbReference type="EMBL" id="KAK1277135.1"/>
    </source>
</evidence>
<keyword evidence="3" id="KW-1185">Reference proteome</keyword>
<sequence>MFLEMAYVLDQVRYRVECRTLTRWPMIIGPLSGHVFIHELFHEHEVRAYENLLMTPRMFLKLRDVLIDKDLVKHYQPHLYRTTYNLPSCPRLCCV</sequence>
<evidence type="ECO:0000259" key="1">
    <source>
        <dbReference type="Pfam" id="PF26138"/>
    </source>
</evidence>
<reference evidence="2" key="1">
    <citation type="journal article" date="2023" name="Nat. Commun.">
        <title>Diploid and tetraploid genomes of Acorus and the evolution of monocots.</title>
        <authorList>
            <person name="Ma L."/>
            <person name="Liu K.W."/>
            <person name="Li Z."/>
            <person name="Hsiao Y.Y."/>
            <person name="Qi Y."/>
            <person name="Fu T."/>
            <person name="Tang G.D."/>
            <person name="Zhang D."/>
            <person name="Sun W.H."/>
            <person name="Liu D.K."/>
            <person name="Li Y."/>
            <person name="Chen G.Z."/>
            <person name="Liu X.D."/>
            <person name="Liao X.Y."/>
            <person name="Jiang Y.T."/>
            <person name="Yu X."/>
            <person name="Hao Y."/>
            <person name="Huang J."/>
            <person name="Zhao X.W."/>
            <person name="Ke S."/>
            <person name="Chen Y.Y."/>
            <person name="Wu W.L."/>
            <person name="Hsu J.L."/>
            <person name="Lin Y.F."/>
            <person name="Huang M.D."/>
            <person name="Li C.Y."/>
            <person name="Huang L."/>
            <person name="Wang Z.W."/>
            <person name="Zhao X."/>
            <person name="Zhong W.Y."/>
            <person name="Peng D.H."/>
            <person name="Ahmad S."/>
            <person name="Lan S."/>
            <person name="Zhang J.S."/>
            <person name="Tsai W.C."/>
            <person name="Van de Peer Y."/>
            <person name="Liu Z.J."/>
        </authorList>
    </citation>
    <scope>NUCLEOTIDE SEQUENCE</scope>
    <source>
        <strain evidence="2">SCP</strain>
    </source>
</reference>
<feature type="domain" description="DUF8040" evidence="1">
    <location>
        <begin position="31"/>
        <end position="74"/>
    </location>
</feature>
<proteinExistence type="predicted"/>
<dbReference type="AlphaFoldDB" id="A0AAV9BKS5"/>
<organism evidence="2 3">
    <name type="scientific">Acorus gramineus</name>
    <name type="common">Dwarf sweet flag</name>
    <dbReference type="NCBI Taxonomy" id="55184"/>
    <lineage>
        <taxon>Eukaryota</taxon>
        <taxon>Viridiplantae</taxon>
        <taxon>Streptophyta</taxon>
        <taxon>Embryophyta</taxon>
        <taxon>Tracheophyta</taxon>
        <taxon>Spermatophyta</taxon>
        <taxon>Magnoliopsida</taxon>
        <taxon>Liliopsida</taxon>
        <taxon>Acoraceae</taxon>
        <taxon>Acorus</taxon>
    </lineage>
</organism>
<dbReference type="InterPro" id="IPR058353">
    <property type="entry name" value="DUF8040"/>
</dbReference>
<evidence type="ECO:0000313" key="3">
    <source>
        <dbReference type="Proteomes" id="UP001179952"/>
    </source>
</evidence>
<accession>A0AAV9BKS5</accession>